<name>A0ABV5MQM8_9ACTN</name>
<dbReference type="RefSeq" id="WP_223099776.1">
    <property type="nucleotide sequence ID" value="NZ_CP061913.1"/>
</dbReference>
<feature type="compositionally biased region" description="Basic and acidic residues" evidence="1">
    <location>
        <begin position="120"/>
        <end position="143"/>
    </location>
</feature>
<accession>A0ABV5MQM8</accession>
<dbReference type="EMBL" id="JBHMCA010000084">
    <property type="protein sequence ID" value="MFB9451177.1"/>
    <property type="molecule type" value="Genomic_DNA"/>
</dbReference>
<evidence type="ECO:0000313" key="2">
    <source>
        <dbReference type="EMBL" id="MFB9451177.1"/>
    </source>
</evidence>
<feature type="compositionally biased region" description="Basic and acidic residues" evidence="1">
    <location>
        <begin position="86"/>
        <end position="101"/>
    </location>
</feature>
<dbReference type="Proteomes" id="UP001589608">
    <property type="component" value="Unassembled WGS sequence"/>
</dbReference>
<sequence>MPILDLGSVPVVAPSPGPRNEVQQQTGRRAVVTVESSTGGPRHAVPTTAAAAVAELPAIEAPPVTEEPTEEPVEAPTQPTGRHRHDQVQDQSDRDRSDQARGDQAGGDQDQIDQDQGRNWQRDAHSDWWGDGHQWRPWWERQE</sequence>
<evidence type="ECO:0000313" key="3">
    <source>
        <dbReference type="Proteomes" id="UP001589608"/>
    </source>
</evidence>
<gene>
    <name evidence="2" type="ORF">ACFFTR_49630</name>
</gene>
<proteinExistence type="predicted"/>
<comment type="caution">
    <text evidence="2">The sequence shown here is derived from an EMBL/GenBank/DDBJ whole genome shotgun (WGS) entry which is preliminary data.</text>
</comment>
<organism evidence="2 3">
    <name type="scientific">Dactylosporangium vinaceum</name>
    <dbReference type="NCBI Taxonomy" id="53362"/>
    <lineage>
        <taxon>Bacteria</taxon>
        <taxon>Bacillati</taxon>
        <taxon>Actinomycetota</taxon>
        <taxon>Actinomycetes</taxon>
        <taxon>Micromonosporales</taxon>
        <taxon>Micromonosporaceae</taxon>
        <taxon>Dactylosporangium</taxon>
    </lineage>
</organism>
<reference evidence="2 3" key="1">
    <citation type="submission" date="2024-09" db="EMBL/GenBank/DDBJ databases">
        <authorList>
            <person name="Sun Q."/>
            <person name="Mori K."/>
        </authorList>
    </citation>
    <scope>NUCLEOTIDE SEQUENCE [LARGE SCALE GENOMIC DNA]</scope>
    <source>
        <strain evidence="2 3">JCM 3307</strain>
    </source>
</reference>
<feature type="region of interest" description="Disordered" evidence="1">
    <location>
        <begin position="1"/>
        <end position="143"/>
    </location>
</feature>
<feature type="compositionally biased region" description="Low complexity" evidence="1">
    <location>
        <begin position="44"/>
        <end position="66"/>
    </location>
</feature>
<keyword evidence="3" id="KW-1185">Reference proteome</keyword>
<evidence type="ECO:0000256" key="1">
    <source>
        <dbReference type="SAM" id="MobiDB-lite"/>
    </source>
</evidence>
<protein>
    <submittedName>
        <fullName evidence="2">Uncharacterized protein</fullName>
    </submittedName>
</protein>